<dbReference type="SMART" id="SM00235">
    <property type="entry name" value="ZnMc"/>
    <property type="match status" value="1"/>
</dbReference>
<dbReference type="SUPFAM" id="SSF55486">
    <property type="entry name" value="Metalloproteases ('zincins'), catalytic domain"/>
    <property type="match status" value="1"/>
</dbReference>
<dbReference type="Gene3D" id="2.150.10.10">
    <property type="entry name" value="Serralysin-like metalloprotease, C-terminal"/>
    <property type="match status" value="1"/>
</dbReference>
<dbReference type="Pfam" id="PF17963">
    <property type="entry name" value="Big_9"/>
    <property type="match status" value="2"/>
</dbReference>
<accession>F7ZHG4</accession>
<evidence type="ECO:0000313" key="7">
    <source>
        <dbReference type="EMBL" id="AEI92375.1"/>
    </source>
</evidence>
<evidence type="ECO:0000313" key="8">
    <source>
        <dbReference type="Proteomes" id="UP000001353"/>
    </source>
</evidence>
<dbReference type="RefSeq" id="WP_013960318.1">
    <property type="nucleotide sequence ID" value="NC_015730.1"/>
</dbReference>
<evidence type="ECO:0000256" key="5">
    <source>
        <dbReference type="ARBA" id="ARBA00022737"/>
    </source>
</evidence>
<sequence length="1301" mass="135820">MSGNIKTTSGSGQSVLAFENSLGTYGQTSRLAQSLSDANTTAADNLSGGAKPIVSFTPGLFGADETQDDIPFVEINHLTGCCCIGCGGMPPEDLVLTRAIVANDPDNELGAVNLSAPSQLSDLAGFLTTDFWTAFGTVPRQFNLTDSGLNPKSGVLHYNVSGFSNVNRAGTDTNGLTAPRADLVRDVMDVFGEVLGISFVETSSSNADFTDIFFKDTDAGRAYANSTGFSAGVQYSWINIGQDWSGGTSTYNDYTLQTIFHEVGHALGLGHQGLYNGSGSFPSDADFDNDSWQATMMSYFSQNENTTIPASFAFLQTPMAVDWIALQDMYGDQSSGGTNFGISNAFLGDTVYGFNTNISANTSNIWAEFATYANRTASTIVDAAGIDTLDFSGYSANQLINLTPTSQFATAPSISNIGGLTGNLTLAEGTIIENAIGGSGSDTFFGNDASNVFRGNGGNDTFNDSLGDDTYYGGSGTDTVDFLGLFSNYSFSISGTFLSVINVAMNLVENTVEFLSFDDQTFSFQNILDGLGSNAAPVASDDAFATDEASPLAAASILANDTDGDGDPLSVATVNNEAANVGSQIALASGALLTVDPNGTFDYDPNGAFDALNEGQSATDSFTYTATDDSDQSNTATVTITVNGVDDSPSAAPVGQSGVATVSQAGPGQWHTVSFATAIADAVVVMGPASDFDDAPLSTRVRNVTDTGFEFQIDEWDYLDGVHTSESIGWLAVSEGSHTLSSGETIVAATASVGTGLETLSFGETLSNAVVLAEVTSLNEASAVTTRIRNVTDQGFQTQITEEEAGGAHVDETVSWIAIETGQNAIFEAFITPDEVNETASRYDFNANFVTAPVVLADMQSTDGADTSTTRLAAVDATGVSLFVEEEQSQDTEIGHTDETLGVVALKGGLIFVNDQPNTAPVAQNDTATVTEDVALSLDVLANDVDADGDVLSLSGIEGQPVTIGQTVTLASGARVKWDTDQTLTYDQNGAFDALSTGQTATDQFVYSVTDADGAISSASVTVTINGLDEPLLTDAIGQGGVASVGQTGPDQWHSVAFDTQIENAVVVLGPVTSNDAQELTTRVRNVTDNGFEFQIDEWDYLDGVHGVEDIGWLAIAEGSHTLNSGQTIVASTASVGVGFAAVAFGETLDDAIVFAETTTVNDAAALATRIRSVTDQGFEVQIEEEEAGGAHVAETVSWIAIETGGSGGLEAVRTGDQLDERADSFVFTQPFTDTPVFIADMQTTDGVDTATLRLSEIDANGVSMFVQEERSADTEVDHTNEVAGYLALQDGLIYLDSFMA</sequence>
<dbReference type="EMBL" id="CP002623">
    <property type="protein sequence ID" value="AEI92375.1"/>
    <property type="molecule type" value="Genomic_DNA"/>
</dbReference>
<dbReference type="OrthoDB" id="733404at2"/>
<evidence type="ECO:0000256" key="2">
    <source>
        <dbReference type="ARBA" id="ARBA00004613"/>
    </source>
</evidence>
<dbReference type="InterPro" id="IPR010221">
    <property type="entry name" value="VCBS_dom"/>
</dbReference>
<dbReference type="NCBIfam" id="TIGR01965">
    <property type="entry name" value="VCBS_repeat"/>
    <property type="match status" value="2"/>
</dbReference>
<keyword evidence="8" id="KW-1185">Reference proteome</keyword>
<dbReference type="eggNOG" id="COG2931">
    <property type="taxonomic scope" value="Bacteria"/>
</dbReference>
<dbReference type="GO" id="GO:0006508">
    <property type="term" value="P:proteolysis"/>
    <property type="evidence" value="ECO:0007669"/>
    <property type="project" value="InterPro"/>
</dbReference>
<dbReference type="SUPFAM" id="SSF51120">
    <property type="entry name" value="beta-Roll"/>
    <property type="match status" value="1"/>
</dbReference>
<evidence type="ECO:0000256" key="4">
    <source>
        <dbReference type="ARBA" id="ARBA00022525"/>
    </source>
</evidence>
<dbReference type="KEGG" id="rli:RLO149_c003450"/>
<dbReference type="GO" id="GO:0008270">
    <property type="term" value="F:zinc ion binding"/>
    <property type="evidence" value="ECO:0007669"/>
    <property type="project" value="InterPro"/>
</dbReference>
<dbReference type="Proteomes" id="UP000001353">
    <property type="component" value="Chromosome"/>
</dbReference>
<dbReference type="Gene3D" id="3.40.390.10">
    <property type="entry name" value="Collagenase (Catalytic Domain)"/>
    <property type="match status" value="1"/>
</dbReference>
<organism evidence="7 8">
    <name type="scientific">Roseobacter litoralis (strain ATCC 49566 / DSM 6996 / JCM 21268 / NBRC 15278 / OCh 149)</name>
    <dbReference type="NCBI Taxonomy" id="391595"/>
    <lineage>
        <taxon>Bacteria</taxon>
        <taxon>Pseudomonadati</taxon>
        <taxon>Pseudomonadota</taxon>
        <taxon>Alphaproteobacteria</taxon>
        <taxon>Rhodobacterales</taxon>
        <taxon>Roseobacteraceae</taxon>
        <taxon>Roseobacter</taxon>
    </lineage>
</organism>
<evidence type="ECO:0000259" key="6">
    <source>
        <dbReference type="SMART" id="SM00235"/>
    </source>
</evidence>
<evidence type="ECO:0000256" key="3">
    <source>
        <dbReference type="ARBA" id="ARBA00009490"/>
    </source>
</evidence>
<dbReference type="CDD" id="cd04277">
    <property type="entry name" value="ZnMc_serralysin_like"/>
    <property type="match status" value="1"/>
</dbReference>
<dbReference type="GO" id="GO:0005615">
    <property type="term" value="C:extracellular space"/>
    <property type="evidence" value="ECO:0007669"/>
    <property type="project" value="InterPro"/>
</dbReference>
<feature type="domain" description="Peptidase metallopeptidase" evidence="6">
    <location>
        <begin position="146"/>
        <end position="302"/>
    </location>
</feature>
<comment type="subcellular location">
    <subcellularLocation>
        <location evidence="2">Secreted</location>
    </subcellularLocation>
</comment>
<dbReference type="InterPro" id="IPR013858">
    <property type="entry name" value="Peptidase_M10B_C"/>
</dbReference>
<dbReference type="Pfam" id="PF00353">
    <property type="entry name" value="HemolysinCabind"/>
    <property type="match status" value="1"/>
</dbReference>
<dbReference type="HOGENOM" id="CLU_261437_0_0_5"/>
<dbReference type="InterPro" id="IPR037221">
    <property type="entry name" value="H-type_lectin_dom_sf"/>
</dbReference>
<keyword evidence="4" id="KW-0964">Secreted</keyword>
<comment type="similarity">
    <text evidence="3">Belongs to the peptidase M10B family.</text>
</comment>
<name>F7ZHG4_ROSLO</name>
<dbReference type="STRING" id="391595.RLO149_c003450"/>
<dbReference type="InterPro" id="IPR034033">
    <property type="entry name" value="Serralysin-like"/>
</dbReference>
<gene>
    <name evidence="7" type="ordered locus">RLO149_c003450</name>
</gene>
<dbReference type="Gene3D" id="2.60.40.2080">
    <property type="match status" value="1"/>
</dbReference>
<protein>
    <submittedName>
        <fullName evidence="7">Zinc-dependent metallopeptidase</fullName>
    </submittedName>
</protein>
<dbReference type="Pfam" id="PF08548">
    <property type="entry name" value="Peptidase_M10_C"/>
    <property type="match status" value="1"/>
</dbReference>
<dbReference type="InterPro" id="IPR001343">
    <property type="entry name" value="Hemolysn_Ca-bd"/>
</dbReference>
<dbReference type="GO" id="GO:0005509">
    <property type="term" value="F:calcium ion binding"/>
    <property type="evidence" value="ECO:0007669"/>
    <property type="project" value="InterPro"/>
</dbReference>
<dbReference type="GO" id="GO:0008237">
    <property type="term" value="F:metallopeptidase activity"/>
    <property type="evidence" value="ECO:0007669"/>
    <property type="project" value="InterPro"/>
</dbReference>
<dbReference type="InterPro" id="IPR024079">
    <property type="entry name" value="MetalloPept_cat_dom_sf"/>
</dbReference>
<reference evidence="7 8" key="1">
    <citation type="journal article" date="2011" name="BMC Genomics">
        <title>Comparative genome analysis and genome-guided physiological analysis of Roseobacter litoralis.</title>
        <authorList>
            <person name="Kalhoefer D."/>
            <person name="Thole S."/>
            <person name="Voget S."/>
            <person name="Lehmann R."/>
            <person name="Liesegang H."/>
            <person name="Wollher A."/>
            <person name="Daniel R."/>
            <person name="Simon M."/>
            <person name="Brinkhoff T."/>
        </authorList>
    </citation>
    <scope>NUCLEOTIDE SEQUENCE [LARGE SCALE GENOMIC DNA]</scope>
    <source>
        <strain evidence="8">ATCC 49566 / DSM 6996 / JCM 21268 / NBRC 15278 / OCh 149</strain>
    </source>
</reference>
<proteinExistence type="inferred from homology"/>
<comment type="cofactor">
    <cofactor evidence="1">
        <name>Ca(2+)</name>
        <dbReference type="ChEBI" id="CHEBI:29108"/>
    </cofactor>
</comment>
<dbReference type="InterPro" id="IPR011049">
    <property type="entry name" value="Serralysin-like_metalloprot_C"/>
</dbReference>
<keyword evidence="5" id="KW-0677">Repeat</keyword>
<evidence type="ECO:0000256" key="1">
    <source>
        <dbReference type="ARBA" id="ARBA00001913"/>
    </source>
</evidence>
<dbReference type="InterPro" id="IPR006026">
    <property type="entry name" value="Peptidase_Metallo"/>
</dbReference>